<evidence type="ECO:0000313" key="3">
    <source>
        <dbReference type="Proteomes" id="UP000193685"/>
    </source>
</evidence>
<protein>
    <recommendedName>
        <fullName evidence="1">Reverse transcriptase/retrotransposon-derived protein RNase H-like domain-containing protein</fullName>
    </recommendedName>
</protein>
<gene>
    <name evidence="2" type="ORF">BCR37DRAFT_255909</name>
</gene>
<sequence>MTPRGTKRGQSQTCVLRILWTVSRADCPGVRSQNPLCLHAFGDGIGQPRSQLKFQHNSRRSRVVSSVIALADLGWSSRTRLHALSCRKRDSLKQPFTSAPVLVHFDPDKPIFIKPDASNLALGCVSCQESTDGSIHLIASSIAPLSLLETVTRLTIRK</sequence>
<proteinExistence type="predicted"/>
<dbReference type="AlphaFoldDB" id="A0A1Y2FLZ4"/>
<comment type="caution">
    <text evidence="2">The sequence shown here is derived from an EMBL/GenBank/DDBJ whole genome shotgun (WGS) entry which is preliminary data.</text>
</comment>
<name>A0A1Y2FLZ4_PROLT</name>
<dbReference type="Pfam" id="PF17919">
    <property type="entry name" value="RT_RNaseH_2"/>
    <property type="match status" value="1"/>
</dbReference>
<dbReference type="RefSeq" id="XP_040726773.1">
    <property type="nucleotide sequence ID" value="XM_040866675.1"/>
</dbReference>
<dbReference type="STRING" id="56484.A0A1Y2FLZ4"/>
<evidence type="ECO:0000259" key="1">
    <source>
        <dbReference type="Pfam" id="PF17919"/>
    </source>
</evidence>
<evidence type="ECO:0000313" key="2">
    <source>
        <dbReference type="EMBL" id="ORY84990.1"/>
    </source>
</evidence>
<dbReference type="InterPro" id="IPR043502">
    <property type="entry name" value="DNA/RNA_pol_sf"/>
</dbReference>
<organism evidence="2 3">
    <name type="scientific">Protomyces lactucae-debilis</name>
    <dbReference type="NCBI Taxonomy" id="2754530"/>
    <lineage>
        <taxon>Eukaryota</taxon>
        <taxon>Fungi</taxon>
        <taxon>Dikarya</taxon>
        <taxon>Ascomycota</taxon>
        <taxon>Taphrinomycotina</taxon>
        <taxon>Taphrinomycetes</taxon>
        <taxon>Taphrinales</taxon>
        <taxon>Protomycetaceae</taxon>
        <taxon>Protomyces</taxon>
    </lineage>
</organism>
<dbReference type="InterPro" id="IPR041577">
    <property type="entry name" value="RT_RNaseH_2"/>
</dbReference>
<keyword evidence="3" id="KW-1185">Reference proteome</keyword>
<dbReference type="OrthoDB" id="5152741at2759"/>
<accession>A0A1Y2FLZ4</accession>
<dbReference type="EMBL" id="MCFI01000005">
    <property type="protein sequence ID" value="ORY84990.1"/>
    <property type="molecule type" value="Genomic_DNA"/>
</dbReference>
<dbReference type="Proteomes" id="UP000193685">
    <property type="component" value="Unassembled WGS sequence"/>
</dbReference>
<feature type="domain" description="Reverse transcriptase/retrotransposon-derived protein RNase H-like" evidence="1">
    <location>
        <begin position="90"/>
        <end position="139"/>
    </location>
</feature>
<dbReference type="SUPFAM" id="SSF56672">
    <property type="entry name" value="DNA/RNA polymerases"/>
    <property type="match status" value="1"/>
</dbReference>
<dbReference type="GeneID" id="63783274"/>
<reference evidence="2 3" key="1">
    <citation type="submission" date="2016-07" db="EMBL/GenBank/DDBJ databases">
        <title>Pervasive Adenine N6-methylation of Active Genes in Fungi.</title>
        <authorList>
            <consortium name="DOE Joint Genome Institute"/>
            <person name="Mondo S.J."/>
            <person name="Dannebaum R.O."/>
            <person name="Kuo R.C."/>
            <person name="Labutti K."/>
            <person name="Haridas S."/>
            <person name="Kuo A."/>
            <person name="Salamov A."/>
            <person name="Ahrendt S.R."/>
            <person name="Lipzen A."/>
            <person name="Sullivan W."/>
            <person name="Andreopoulos W.B."/>
            <person name="Clum A."/>
            <person name="Lindquist E."/>
            <person name="Daum C."/>
            <person name="Ramamoorthy G.K."/>
            <person name="Gryganskyi A."/>
            <person name="Culley D."/>
            <person name="Magnuson J.K."/>
            <person name="James T.Y."/>
            <person name="O'Malley M.A."/>
            <person name="Stajich J.E."/>
            <person name="Spatafora J.W."/>
            <person name="Visel A."/>
            <person name="Grigoriev I.V."/>
        </authorList>
    </citation>
    <scope>NUCLEOTIDE SEQUENCE [LARGE SCALE GENOMIC DNA]</scope>
    <source>
        <strain evidence="2 3">12-1054</strain>
    </source>
</reference>